<evidence type="ECO:0000256" key="2">
    <source>
        <dbReference type="ARBA" id="ARBA00007579"/>
    </source>
</evidence>
<evidence type="ECO:0000259" key="12">
    <source>
        <dbReference type="PROSITE" id="PS51462"/>
    </source>
</evidence>
<dbReference type="GO" id="GO:0046872">
    <property type="term" value="F:metal ion binding"/>
    <property type="evidence" value="ECO:0007669"/>
    <property type="project" value="UniProtKB-KW"/>
</dbReference>
<evidence type="ECO:0000256" key="9">
    <source>
        <dbReference type="ARBA" id="ARBA00023235"/>
    </source>
</evidence>
<dbReference type="RefSeq" id="WP_014957099.1">
    <property type="nucleotide sequence ID" value="NC_018645.1"/>
</dbReference>
<evidence type="ECO:0000313" key="13">
    <source>
        <dbReference type="EMBL" id="CCK79755.1"/>
    </source>
</evidence>
<gene>
    <name evidence="13" type="primary">idi</name>
    <name evidence="13" type="ordered locus">TOL2_C15920</name>
</gene>
<accession>K0NFP1</accession>
<keyword evidence="5" id="KW-0479">Metal-binding</keyword>
<dbReference type="InterPro" id="IPR015797">
    <property type="entry name" value="NUDIX_hydrolase-like_dom_sf"/>
</dbReference>
<feature type="active site" evidence="11">
    <location>
        <position position="69"/>
    </location>
</feature>
<dbReference type="HOGENOM" id="CLU_060552_2_0_7"/>
<dbReference type="KEGG" id="dto:TOL2_C15920"/>
<dbReference type="UniPathway" id="UPA00059">
    <property type="reaction ID" value="UER00104"/>
</dbReference>
<evidence type="ECO:0000256" key="10">
    <source>
        <dbReference type="NCBIfam" id="TIGR02150"/>
    </source>
</evidence>
<evidence type="ECO:0000256" key="8">
    <source>
        <dbReference type="ARBA" id="ARBA00023229"/>
    </source>
</evidence>
<evidence type="ECO:0000256" key="6">
    <source>
        <dbReference type="ARBA" id="ARBA00022842"/>
    </source>
</evidence>
<dbReference type="NCBIfam" id="TIGR02150">
    <property type="entry name" value="IPP_isom_1"/>
    <property type="match status" value="1"/>
</dbReference>
<dbReference type="STRING" id="651182.TOL2_C15920"/>
<dbReference type="Proteomes" id="UP000007347">
    <property type="component" value="Chromosome"/>
</dbReference>
<sequence>MENCEEYVVIVDEEDKQIGIERKLTVHSKNTPLHRAFSLFLFNSTKELLLQQRAKDKKTWPLVWSNSCCGHPLPDESYTSAVIRRTLYELGIKLNAVEKISDYRYCFSRDGIMENEICPVFVAFYDGSVVPNPKEVQAVKWIKWEDWLKETGKHPNRYSPWCVEETLILAADSKFNRLHVL</sequence>
<dbReference type="NCBIfam" id="NF002995">
    <property type="entry name" value="PRK03759.1"/>
    <property type="match status" value="1"/>
</dbReference>
<dbReference type="GO" id="GO:0008299">
    <property type="term" value="P:isoprenoid biosynthetic process"/>
    <property type="evidence" value="ECO:0007669"/>
    <property type="project" value="UniProtKB-UniRule"/>
</dbReference>
<keyword evidence="7" id="KW-0464">Manganese</keyword>
<dbReference type="GO" id="GO:0004452">
    <property type="term" value="F:isopentenyl-diphosphate delta-isomerase activity"/>
    <property type="evidence" value="ECO:0007669"/>
    <property type="project" value="UniProtKB-UniRule"/>
</dbReference>
<keyword evidence="9 13" id="KW-0413">Isomerase</keyword>
<dbReference type="HAMAP" id="MF_00202">
    <property type="entry name" value="Idi"/>
    <property type="match status" value="1"/>
</dbReference>
<keyword evidence="4" id="KW-0963">Cytoplasm</keyword>
<dbReference type="SUPFAM" id="SSF55811">
    <property type="entry name" value="Nudix"/>
    <property type="match status" value="1"/>
</dbReference>
<keyword evidence="6" id="KW-0460">Magnesium</keyword>
<dbReference type="Pfam" id="PF00293">
    <property type="entry name" value="NUDIX"/>
    <property type="match status" value="1"/>
</dbReference>
<dbReference type="InterPro" id="IPR056375">
    <property type="entry name" value="Idi_bact"/>
</dbReference>
<evidence type="ECO:0000256" key="3">
    <source>
        <dbReference type="ARBA" id="ARBA00012057"/>
    </source>
</evidence>
<comment type="similarity">
    <text evidence="2">Belongs to the IPP isomerase type 1 family.</text>
</comment>
<dbReference type="InterPro" id="IPR000086">
    <property type="entry name" value="NUDIX_hydrolase_dom"/>
</dbReference>
<dbReference type="EMBL" id="FO203503">
    <property type="protein sequence ID" value="CCK79755.1"/>
    <property type="molecule type" value="Genomic_DNA"/>
</dbReference>
<dbReference type="CDD" id="cd02885">
    <property type="entry name" value="NUDIX_IPP_Isomerase"/>
    <property type="match status" value="1"/>
</dbReference>
<evidence type="ECO:0000256" key="11">
    <source>
        <dbReference type="PIRSR" id="PIRSR018427-1"/>
    </source>
</evidence>
<proteinExistence type="inferred from homology"/>
<dbReference type="PANTHER" id="PTHR10885">
    <property type="entry name" value="ISOPENTENYL-DIPHOSPHATE DELTA-ISOMERASE"/>
    <property type="match status" value="1"/>
</dbReference>
<dbReference type="PANTHER" id="PTHR10885:SF0">
    <property type="entry name" value="ISOPENTENYL-DIPHOSPHATE DELTA-ISOMERASE"/>
    <property type="match status" value="1"/>
</dbReference>
<dbReference type="InterPro" id="IPR011876">
    <property type="entry name" value="IsopentenylPP_isomerase_typ1"/>
</dbReference>
<evidence type="ECO:0000256" key="4">
    <source>
        <dbReference type="ARBA" id="ARBA00022490"/>
    </source>
</evidence>
<dbReference type="GO" id="GO:0050992">
    <property type="term" value="P:dimethylallyl diphosphate biosynthetic process"/>
    <property type="evidence" value="ECO:0007669"/>
    <property type="project" value="UniProtKB-UniPathway"/>
</dbReference>
<keyword evidence="14" id="KW-1185">Reference proteome</keyword>
<evidence type="ECO:0000256" key="1">
    <source>
        <dbReference type="ARBA" id="ARBA00004826"/>
    </source>
</evidence>
<dbReference type="PIRSF" id="PIRSF018427">
    <property type="entry name" value="Isopntndiph_ism"/>
    <property type="match status" value="1"/>
</dbReference>
<dbReference type="AlphaFoldDB" id="K0NFP1"/>
<dbReference type="EC" id="5.3.3.2" evidence="3 10"/>
<feature type="domain" description="Nudix hydrolase" evidence="12">
    <location>
        <begin position="32"/>
        <end position="164"/>
    </location>
</feature>
<evidence type="ECO:0000256" key="5">
    <source>
        <dbReference type="ARBA" id="ARBA00022723"/>
    </source>
</evidence>
<evidence type="ECO:0000313" key="14">
    <source>
        <dbReference type="Proteomes" id="UP000007347"/>
    </source>
</evidence>
<keyword evidence="8" id="KW-0414">Isoprene biosynthesis</keyword>
<evidence type="ECO:0000256" key="7">
    <source>
        <dbReference type="ARBA" id="ARBA00023211"/>
    </source>
</evidence>
<dbReference type="Gene3D" id="3.90.79.10">
    <property type="entry name" value="Nucleoside Triphosphate Pyrophosphohydrolase"/>
    <property type="match status" value="1"/>
</dbReference>
<name>K0NFP1_DESTT</name>
<protein>
    <recommendedName>
        <fullName evidence="3 10">Isopentenyl-diphosphate delta-isomerase</fullName>
        <ecNumber evidence="3 10">5.3.3.2</ecNumber>
    </recommendedName>
</protein>
<organism evidence="13 14">
    <name type="scientific">Desulfobacula toluolica (strain DSM 7467 / Tol2)</name>
    <dbReference type="NCBI Taxonomy" id="651182"/>
    <lineage>
        <taxon>Bacteria</taxon>
        <taxon>Pseudomonadati</taxon>
        <taxon>Thermodesulfobacteriota</taxon>
        <taxon>Desulfobacteria</taxon>
        <taxon>Desulfobacterales</taxon>
        <taxon>Desulfobacteraceae</taxon>
        <taxon>Desulfobacula</taxon>
    </lineage>
</organism>
<dbReference type="PATRIC" id="fig|651182.5.peg.1904"/>
<dbReference type="PROSITE" id="PS51462">
    <property type="entry name" value="NUDIX"/>
    <property type="match status" value="1"/>
</dbReference>
<reference evidence="13 14" key="1">
    <citation type="journal article" date="2013" name="Environ. Microbiol.">
        <title>Complete genome, catabolic sub-proteomes and key-metabolites of Desulfobacula toluolica Tol2, a marine, aromatic compound-degrading, sulfate-reducing bacterium.</title>
        <authorList>
            <person name="Wohlbrand L."/>
            <person name="Jacob J.H."/>
            <person name="Kube M."/>
            <person name="Mussmann M."/>
            <person name="Jarling R."/>
            <person name="Beck A."/>
            <person name="Amann R."/>
            <person name="Wilkes H."/>
            <person name="Reinhardt R."/>
            <person name="Rabus R."/>
        </authorList>
    </citation>
    <scope>NUCLEOTIDE SEQUENCE [LARGE SCALE GENOMIC DNA]</scope>
    <source>
        <strain evidence="14">DSM 7467 / Tol2</strain>
    </source>
</reference>
<comment type="pathway">
    <text evidence="1">Isoprenoid biosynthesis; dimethylallyl diphosphate biosynthesis; dimethylallyl diphosphate from isopentenyl diphosphate: step 1/1.</text>
</comment>
<feature type="active site" evidence="11">
    <location>
        <position position="116"/>
    </location>
</feature>
<dbReference type="OrthoDB" id="9804563at2"/>